<dbReference type="GO" id="GO:0005524">
    <property type="term" value="F:ATP binding"/>
    <property type="evidence" value="ECO:0007669"/>
    <property type="project" value="UniProtKB-KW"/>
</dbReference>
<dbReference type="PROSITE" id="PS50011">
    <property type="entry name" value="PROTEIN_KINASE_DOM"/>
    <property type="match status" value="1"/>
</dbReference>
<evidence type="ECO:0000256" key="6">
    <source>
        <dbReference type="ARBA" id="ARBA00022614"/>
    </source>
</evidence>
<evidence type="ECO:0000256" key="10">
    <source>
        <dbReference type="ARBA" id="ARBA00022737"/>
    </source>
</evidence>
<evidence type="ECO:0000313" key="21">
    <source>
        <dbReference type="EMBL" id="KAF8644989.1"/>
    </source>
</evidence>
<comment type="catalytic activity">
    <reaction evidence="18">
        <text>L-threonyl-[protein] + ATP = O-phospho-L-threonyl-[protein] + ADP + H(+)</text>
        <dbReference type="Rhea" id="RHEA:46608"/>
        <dbReference type="Rhea" id="RHEA-COMP:11060"/>
        <dbReference type="Rhea" id="RHEA-COMP:11605"/>
        <dbReference type="ChEBI" id="CHEBI:15378"/>
        <dbReference type="ChEBI" id="CHEBI:30013"/>
        <dbReference type="ChEBI" id="CHEBI:30616"/>
        <dbReference type="ChEBI" id="CHEBI:61977"/>
        <dbReference type="ChEBI" id="CHEBI:456216"/>
        <dbReference type="EC" id="2.7.11.1"/>
    </reaction>
</comment>
<evidence type="ECO:0000256" key="5">
    <source>
        <dbReference type="ARBA" id="ARBA00022553"/>
    </source>
</evidence>
<dbReference type="EC" id="2.7.11.1" evidence="2"/>
<dbReference type="InterPro" id="IPR051564">
    <property type="entry name" value="LRR_receptor-like_kinase"/>
</dbReference>
<dbReference type="EMBL" id="JACEFO010003033">
    <property type="protein sequence ID" value="KAF8644989.1"/>
    <property type="molecule type" value="Genomic_DNA"/>
</dbReference>
<keyword evidence="10" id="KW-0677">Repeat</keyword>
<keyword evidence="16" id="KW-0675">Receptor</keyword>
<evidence type="ECO:0000256" key="18">
    <source>
        <dbReference type="ARBA" id="ARBA00047899"/>
    </source>
</evidence>
<keyword evidence="14" id="KW-1133">Transmembrane helix</keyword>
<evidence type="ECO:0000256" key="16">
    <source>
        <dbReference type="ARBA" id="ARBA00023170"/>
    </source>
</evidence>
<evidence type="ECO:0000256" key="11">
    <source>
        <dbReference type="ARBA" id="ARBA00022741"/>
    </source>
</evidence>
<dbReference type="InterPro" id="IPR000719">
    <property type="entry name" value="Prot_kinase_dom"/>
</dbReference>
<name>A0A835DX77_9POAL</name>
<evidence type="ECO:0000256" key="9">
    <source>
        <dbReference type="ARBA" id="ARBA00022729"/>
    </source>
</evidence>
<evidence type="ECO:0000256" key="2">
    <source>
        <dbReference type="ARBA" id="ARBA00012513"/>
    </source>
</evidence>
<evidence type="ECO:0000256" key="17">
    <source>
        <dbReference type="ARBA" id="ARBA00023180"/>
    </source>
</evidence>
<evidence type="ECO:0000256" key="13">
    <source>
        <dbReference type="ARBA" id="ARBA00022840"/>
    </source>
</evidence>
<evidence type="ECO:0000256" key="15">
    <source>
        <dbReference type="ARBA" id="ARBA00023136"/>
    </source>
</evidence>
<accession>A0A835DX77</accession>
<comment type="caution">
    <text evidence="21">The sequence shown here is derived from an EMBL/GenBank/DDBJ whole genome shotgun (WGS) entry which is preliminary data.</text>
</comment>
<organism evidence="21 22">
    <name type="scientific">Digitaria exilis</name>
    <dbReference type="NCBI Taxonomy" id="1010633"/>
    <lineage>
        <taxon>Eukaryota</taxon>
        <taxon>Viridiplantae</taxon>
        <taxon>Streptophyta</taxon>
        <taxon>Embryophyta</taxon>
        <taxon>Tracheophyta</taxon>
        <taxon>Spermatophyta</taxon>
        <taxon>Magnoliopsida</taxon>
        <taxon>Liliopsida</taxon>
        <taxon>Poales</taxon>
        <taxon>Poaceae</taxon>
        <taxon>PACMAD clade</taxon>
        <taxon>Panicoideae</taxon>
        <taxon>Panicodae</taxon>
        <taxon>Paniceae</taxon>
        <taxon>Anthephorinae</taxon>
        <taxon>Digitaria</taxon>
    </lineage>
</organism>
<keyword evidence="12" id="KW-0418">Kinase</keyword>
<evidence type="ECO:0000256" key="4">
    <source>
        <dbReference type="ARBA" id="ARBA00022527"/>
    </source>
</evidence>
<comment type="catalytic activity">
    <reaction evidence="19">
        <text>L-seryl-[protein] + ATP = O-phospho-L-seryl-[protein] + ADP + H(+)</text>
        <dbReference type="Rhea" id="RHEA:17989"/>
        <dbReference type="Rhea" id="RHEA-COMP:9863"/>
        <dbReference type="Rhea" id="RHEA-COMP:11604"/>
        <dbReference type="ChEBI" id="CHEBI:15378"/>
        <dbReference type="ChEBI" id="CHEBI:29999"/>
        <dbReference type="ChEBI" id="CHEBI:30616"/>
        <dbReference type="ChEBI" id="CHEBI:83421"/>
        <dbReference type="ChEBI" id="CHEBI:456216"/>
        <dbReference type="EC" id="2.7.11.1"/>
    </reaction>
</comment>
<dbReference type="InterPro" id="IPR011009">
    <property type="entry name" value="Kinase-like_dom_sf"/>
</dbReference>
<dbReference type="Proteomes" id="UP000636709">
    <property type="component" value="Unassembled WGS sequence"/>
</dbReference>
<keyword evidence="22" id="KW-1185">Reference proteome</keyword>
<dbReference type="Pfam" id="PF07714">
    <property type="entry name" value="PK_Tyr_Ser-Thr"/>
    <property type="match status" value="1"/>
</dbReference>
<evidence type="ECO:0000256" key="12">
    <source>
        <dbReference type="ARBA" id="ARBA00022777"/>
    </source>
</evidence>
<evidence type="ECO:0000256" key="14">
    <source>
        <dbReference type="ARBA" id="ARBA00022989"/>
    </source>
</evidence>
<dbReference type="FunFam" id="1.10.510.10:FF:000358">
    <property type="entry name" value="Putative leucine-rich repeat receptor-like serine/threonine-protein kinase"/>
    <property type="match status" value="1"/>
</dbReference>
<dbReference type="GO" id="GO:0004674">
    <property type="term" value="F:protein serine/threonine kinase activity"/>
    <property type="evidence" value="ECO:0007669"/>
    <property type="project" value="UniProtKB-KW"/>
</dbReference>
<evidence type="ECO:0000256" key="19">
    <source>
        <dbReference type="ARBA" id="ARBA00048679"/>
    </source>
</evidence>
<feature type="domain" description="Protein kinase" evidence="20">
    <location>
        <begin position="1"/>
        <end position="220"/>
    </location>
</feature>
<protein>
    <recommendedName>
        <fullName evidence="2">non-specific serine/threonine protein kinase</fullName>
        <ecNumber evidence="2">2.7.11.1</ecNumber>
    </recommendedName>
</protein>
<dbReference type="GO" id="GO:0005886">
    <property type="term" value="C:plasma membrane"/>
    <property type="evidence" value="ECO:0007669"/>
    <property type="project" value="UniProtKB-SubCell"/>
</dbReference>
<evidence type="ECO:0000256" key="7">
    <source>
        <dbReference type="ARBA" id="ARBA00022679"/>
    </source>
</evidence>
<evidence type="ECO:0000256" key="8">
    <source>
        <dbReference type="ARBA" id="ARBA00022692"/>
    </source>
</evidence>
<dbReference type="AlphaFoldDB" id="A0A835DX77"/>
<dbReference type="SUPFAM" id="SSF56112">
    <property type="entry name" value="Protein kinase-like (PK-like)"/>
    <property type="match status" value="1"/>
</dbReference>
<dbReference type="PANTHER" id="PTHR48055">
    <property type="entry name" value="LEUCINE-RICH REPEAT RECEPTOR PROTEIN KINASE EMS1"/>
    <property type="match status" value="1"/>
</dbReference>
<evidence type="ECO:0000259" key="20">
    <source>
        <dbReference type="PROSITE" id="PS50011"/>
    </source>
</evidence>
<proteinExistence type="predicted"/>
<keyword evidence="8" id="KW-0812">Transmembrane</keyword>
<keyword evidence="6" id="KW-0433">Leucine-rich repeat</keyword>
<reference evidence="21" key="1">
    <citation type="submission" date="2020-07" db="EMBL/GenBank/DDBJ databases">
        <title>Genome sequence and genetic diversity analysis of an under-domesticated orphan crop, white fonio (Digitaria exilis).</title>
        <authorList>
            <person name="Bennetzen J.L."/>
            <person name="Chen S."/>
            <person name="Ma X."/>
            <person name="Wang X."/>
            <person name="Yssel A.E.J."/>
            <person name="Chaluvadi S.R."/>
            <person name="Johnson M."/>
            <person name="Gangashetty P."/>
            <person name="Hamidou F."/>
            <person name="Sanogo M.D."/>
            <person name="Zwaenepoel A."/>
            <person name="Wallace J."/>
            <person name="Van De Peer Y."/>
            <person name="Van Deynze A."/>
        </authorList>
    </citation>
    <scope>NUCLEOTIDE SEQUENCE</scope>
    <source>
        <tissue evidence="21">Leaves</tissue>
    </source>
</reference>
<keyword evidence="4" id="KW-0723">Serine/threonine-protein kinase</keyword>
<gene>
    <name evidence="21" type="ORF">HU200_066259</name>
</gene>
<dbReference type="OrthoDB" id="676979at2759"/>
<keyword evidence="3" id="KW-1003">Cell membrane</keyword>
<keyword evidence="11" id="KW-0547">Nucleotide-binding</keyword>
<dbReference type="Gene3D" id="1.10.510.10">
    <property type="entry name" value="Transferase(Phosphotransferase) domain 1"/>
    <property type="match status" value="1"/>
</dbReference>
<sequence>MSNGSLESWLHPDTDDQVEHKYLNLHQRVAILLDVAYALDYIAMAQHPLHIVIHPKSSNVLLDSNMVAHVDDFGLARILVEDGSFYKHSTSSMVLRGTIGYAAPEYGAGNMVSTNGDIYSYGILILETVSGKRPTDGGLRQGFSRREYVEQGLLDKVTDIADMQLSSDLENELRSGNDSSYKRRVDCLVSLFRLGISCSQELPSSRTPTRDIIKELHTIKESLNGIM</sequence>
<dbReference type="InterPro" id="IPR001245">
    <property type="entry name" value="Ser-Thr/Tyr_kinase_cat_dom"/>
</dbReference>
<keyword evidence="9" id="KW-0732">Signal</keyword>
<keyword evidence="13" id="KW-0067">ATP-binding</keyword>
<keyword evidence="5" id="KW-0597">Phosphoprotein</keyword>
<keyword evidence="15" id="KW-0472">Membrane</keyword>
<evidence type="ECO:0000313" key="22">
    <source>
        <dbReference type="Proteomes" id="UP000636709"/>
    </source>
</evidence>
<evidence type="ECO:0000256" key="3">
    <source>
        <dbReference type="ARBA" id="ARBA00022475"/>
    </source>
</evidence>
<keyword evidence="7" id="KW-0808">Transferase</keyword>
<keyword evidence="17" id="KW-0325">Glycoprotein</keyword>
<dbReference type="PANTHER" id="PTHR48055:SF57">
    <property type="entry name" value="PROTEIN KINASE DOMAIN-CONTAINING PROTEIN"/>
    <property type="match status" value="1"/>
</dbReference>
<evidence type="ECO:0000256" key="1">
    <source>
        <dbReference type="ARBA" id="ARBA00004162"/>
    </source>
</evidence>
<comment type="subcellular location">
    <subcellularLocation>
        <location evidence="1">Cell membrane</location>
        <topology evidence="1">Single-pass membrane protein</topology>
    </subcellularLocation>
</comment>